<proteinExistence type="predicted"/>
<protein>
    <submittedName>
        <fullName evidence="1">Uncharacterized protein</fullName>
    </submittedName>
</protein>
<reference evidence="1" key="1">
    <citation type="journal article" date="2019" name="bioRxiv">
        <title>The Genome of the Zebra Mussel, Dreissena polymorpha: A Resource for Invasive Species Research.</title>
        <authorList>
            <person name="McCartney M.A."/>
            <person name="Auch B."/>
            <person name="Kono T."/>
            <person name="Mallez S."/>
            <person name="Zhang Y."/>
            <person name="Obille A."/>
            <person name="Becker A."/>
            <person name="Abrahante J.E."/>
            <person name="Garbe J."/>
            <person name="Badalamenti J.P."/>
            <person name="Herman A."/>
            <person name="Mangelson H."/>
            <person name="Liachko I."/>
            <person name="Sullivan S."/>
            <person name="Sone E.D."/>
            <person name="Koren S."/>
            <person name="Silverstein K.A.T."/>
            <person name="Beckman K.B."/>
            <person name="Gohl D.M."/>
        </authorList>
    </citation>
    <scope>NUCLEOTIDE SEQUENCE</scope>
    <source>
        <strain evidence="1">Duluth1</strain>
        <tissue evidence="1">Whole animal</tissue>
    </source>
</reference>
<reference evidence="1" key="2">
    <citation type="submission" date="2020-11" db="EMBL/GenBank/DDBJ databases">
        <authorList>
            <person name="McCartney M.A."/>
            <person name="Auch B."/>
            <person name="Kono T."/>
            <person name="Mallez S."/>
            <person name="Becker A."/>
            <person name="Gohl D.M."/>
            <person name="Silverstein K.A.T."/>
            <person name="Koren S."/>
            <person name="Bechman K.B."/>
            <person name="Herman A."/>
            <person name="Abrahante J.E."/>
            <person name="Garbe J."/>
        </authorList>
    </citation>
    <scope>NUCLEOTIDE SEQUENCE</scope>
    <source>
        <strain evidence="1">Duluth1</strain>
        <tissue evidence="1">Whole animal</tissue>
    </source>
</reference>
<name>A0A9D4JSL6_DREPO</name>
<dbReference type="AlphaFoldDB" id="A0A9D4JSL6"/>
<organism evidence="1 2">
    <name type="scientific">Dreissena polymorpha</name>
    <name type="common">Zebra mussel</name>
    <name type="synonym">Mytilus polymorpha</name>
    <dbReference type="NCBI Taxonomy" id="45954"/>
    <lineage>
        <taxon>Eukaryota</taxon>
        <taxon>Metazoa</taxon>
        <taxon>Spiralia</taxon>
        <taxon>Lophotrochozoa</taxon>
        <taxon>Mollusca</taxon>
        <taxon>Bivalvia</taxon>
        <taxon>Autobranchia</taxon>
        <taxon>Heteroconchia</taxon>
        <taxon>Euheterodonta</taxon>
        <taxon>Imparidentia</taxon>
        <taxon>Neoheterodontei</taxon>
        <taxon>Myida</taxon>
        <taxon>Dreissenoidea</taxon>
        <taxon>Dreissenidae</taxon>
        <taxon>Dreissena</taxon>
    </lineage>
</organism>
<dbReference type="EMBL" id="JAIWYP010000005">
    <property type="protein sequence ID" value="KAH3818617.1"/>
    <property type="molecule type" value="Genomic_DNA"/>
</dbReference>
<dbReference type="Proteomes" id="UP000828390">
    <property type="component" value="Unassembled WGS sequence"/>
</dbReference>
<evidence type="ECO:0000313" key="1">
    <source>
        <dbReference type="EMBL" id="KAH3818617.1"/>
    </source>
</evidence>
<gene>
    <name evidence="1" type="ORF">DPMN_120339</name>
</gene>
<sequence length="89" mass="10322">MCTSLQEIFVLPKVVCNPRRSHGEDFCFLKNERVRSMYTARCRYLPRDYLQHGATTCVTTCGLYCQLGVAKAFRVRQHVAFVLLLKCFI</sequence>
<comment type="caution">
    <text evidence="1">The sequence shown here is derived from an EMBL/GenBank/DDBJ whole genome shotgun (WGS) entry which is preliminary data.</text>
</comment>
<keyword evidence="2" id="KW-1185">Reference proteome</keyword>
<accession>A0A9D4JSL6</accession>
<evidence type="ECO:0000313" key="2">
    <source>
        <dbReference type="Proteomes" id="UP000828390"/>
    </source>
</evidence>